<dbReference type="Proteomes" id="UP000245768">
    <property type="component" value="Unassembled WGS sequence"/>
</dbReference>
<gene>
    <name evidence="2" type="ORF">FA10DRAFT_266435</name>
</gene>
<evidence type="ECO:0000256" key="1">
    <source>
        <dbReference type="SAM" id="SignalP"/>
    </source>
</evidence>
<evidence type="ECO:0000313" key="2">
    <source>
        <dbReference type="EMBL" id="PWN89894.1"/>
    </source>
</evidence>
<reference evidence="2" key="1">
    <citation type="journal article" date="2018" name="Mol. Biol. Evol.">
        <title>Broad Genomic Sampling Reveals a Smut Pathogenic Ancestry of the Fungal Clade Ustilaginomycotina.</title>
        <authorList>
            <person name="Kijpornyongpan T."/>
            <person name="Mondo S.J."/>
            <person name="Barry K."/>
            <person name="Sandor L."/>
            <person name="Lee J."/>
            <person name="Lipzen A."/>
            <person name="Pangilinan J."/>
            <person name="LaButti K."/>
            <person name="Hainaut M."/>
            <person name="Henrissat B."/>
            <person name="Grigoriev I.V."/>
            <person name="Spatafora J.W."/>
            <person name="Aime M.C."/>
        </authorList>
    </citation>
    <scope>NUCLEOTIDE SEQUENCE [LARGE SCALE GENOMIC DNA]</scope>
    <source>
        <strain evidence="2">MCA 4198</strain>
    </source>
</reference>
<accession>A0A316YM63</accession>
<dbReference type="AlphaFoldDB" id="A0A316YM63"/>
<dbReference type="EMBL" id="KZ819636">
    <property type="protein sequence ID" value="PWN89894.1"/>
    <property type="molecule type" value="Genomic_DNA"/>
</dbReference>
<dbReference type="InterPro" id="IPR036770">
    <property type="entry name" value="Ankyrin_rpt-contain_sf"/>
</dbReference>
<dbReference type="STRING" id="215250.A0A316YM63"/>
<keyword evidence="3" id="KW-1185">Reference proteome</keyword>
<keyword evidence="1" id="KW-0732">Signal</keyword>
<protein>
    <submittedName>
        <fullName evidence="2">Uncharacterized protein</fullName>
    </submittedName>
</protein>
<dbReference type="RefSeq" id="XP_025377092.1">
    <property type="nucleotide sequence ID" value="XM_025521491.1"/>
</dbReference>
<proteinExistence type="predicted"/>
<organism evidence="2 3">
    <name type="scientific">Acaromyces ingoldii</name>
    <dbReference type="NCBI Taxonomy" id="215250"/>
    <lineage>
        <taxon>Eukaryota</taxon>
        <taxon>Fungi</taxon>
        <taxon>Dikarya</taxon>
        <taxon>Basidiomycota</taxon>
        <taxon>Ustilaginomycotina</taxon>
        <taxon>Exobasidiomycetes</taxon>
        <taxon>Exobasidiales</taxon>
        <taxon>Cryptobasidiaceae</taxon>
        <taxon>Acaromyces</taxon>
    </lineage>
</organism>
<evidence type="ECO:0000313" key="3">
    <source>
        <dbReference type="Proteomes" id="UP000245768"/>
    </source>
</evidence>
<feature type="chain" id="PRO_5016411978" evidence="1">
    <location>
        <begin position="22"/>
        <end position="552"/>
    </location>
</feature>
<name>A0A316YM63_9BASI</name>
<dbReference type="InParanoid" id="A0A316YM63"/>
<feature type="signal peptide" evidence="1">
    <location>
        <begin position="1"/>
        <end position="21"/>
    </location>
</feature>
<dbReference type="SUPFAM" id="SSF48403">
    <property type="entry name" value="Ankyrin repeat"/>
    <property type="match status" value="1"/>
</dbReference>
<sequence length="552" mass="56969">MKTFQVAAFGATLLLASTASAQGLVGLGDKTDGDLVASTAKDAPKEAVQLAAGAALGIVGGDVKEVQTLASEGVNAVHVAGSLVPDKSAGQILQRREGEGDDLNLEDALAPLTAITDKFTGSAIKTRDGDLGSNVVTDTIDEVTGLLGLDGLASEVHKRADTGADELTGVLSTVEGLLGVNADSRKRADTGADALTGALDTVEGLLGVNSKGRKRADPGADELTGVLNTVEGLFGVNADSRKRADAGADALTGALDTVEGLLGINADSKKRADAGADELTDALKTIEGLLTTNVGQSKRADAGADELTGALKTIESLLSANTDQVKRADAGADELTGALKTVQGLLGINTARRSADAGSDELTGAVSTITKLVGLNLGERKKRDKVEGYHNNSPLFFASVSDAAGKLVKMVGQGLPNDVPTTSKRVVDELETAFVKRATHTESSPLTDYEKKLSAAFGKYTAAVKDLLPALPETPAAKRDAGVDDNALTDLAKAFLDELHARDLVLPPLEILPGSGPKANAFAQEAKEGLTKAWESLHIAKRHQKMSKQRRH</sequence>
<dbReference type="GeneID" id="37043407"/>